<dbReference type="Pfam" id="PF11681">
    <property type="entry name" value="Phage_Tube_PhiTE"/>
    <property type="match status" value="1"/>
</dbReference>
<proteinExistence type="predicted"/>
<gene>
    <name evidence="1" type="ORF">WMW72_12170</name>
</gene>
<dbReference type="InterPro" id="IPR021695">
    <property type="entry name" value="Phage_KPP10_Orf10"/>
</dbReference>
<evidence type="ECO:0000313" key="1">
    <source>
        <dbReference type="EMBL" id="MEK8128663.1"/>
    </source>
</evidence>
<evidence type="ECO:0000313" key="2">
    <source>
        <dbReference type="Proteomes" id="UP001469365"/>
    </source>
</evidence>
<organism evidence="1 2">
    <name type="scientific">Paenibacillus filicis</name>
    <dbReference type="NCBI Taxonomy" id="669464"/>
    <lineage>
        <taxon>Bacteria</taxon>
        <taxon>Bacillati</taxon>
        <taxon>Bacillota</taxon>
        <taxon>Bacilli</taxon>
        <taxon>Bacillales</taxon>
        <taxon>Paenibacillaceae</taxon>
        <taxon>Paenibacillus</taxon>
    </lineage>
</organism>
<protein>
    <submittedName>
        <fullName evidence="1">Phage protein</fullName>
    </submittedName>
</protein>
<reference evidence="1 2" key="1">
    <citation type="submission" date="2024-04" db="EMBL/GenBank/DDBJ databases">
        <title>draft genome sequnece of Paenibacillus filicis.</title>
        <authorList>
            <person name="Kim D.-U."/>
        </authorList>
    </citation>
    <scope>NUCLEOTIDE SEQUENCE [LARGE SCALE GENOMIC DNA]</scope>
    <source>
        <strain evidence="1 2">KACC14197</strain>
    </source>
</reference>
<dbReference type="Proteomes" id="UP001469365">
    <property type="component" value="Unassembled WGS sequence"/>
</dbReference>
<dbReference type="RefSeq" id="WP_341415739.1">
    <property type="nucleotide sequence ID" value="NZ_JBBPCC010000006.1"/>
</dbReference>
<accession>A0ABU9DIF6</accession>
<sequence length="145" mass="15855">MGYSTYSFSDVSQTISHPSLGQYVLNGEGVGSISVAMANDNTVHDVSADGSVMSSKIKVKNGTLQISVQQTAELNTWLLKAYNYAYTAPVNEWARFQIIIRAPLMKHSVTATGVSFQKIADRSYQSQGQQVTWTLMAADIQQEAI</sequence>
<dbReference type="EMBL" id="JBBPCC010000006">
    <property type="protein sequence ID" value="MEK8128663.1"/>
    <property type="molecule type" value="Genomic_DNA"/>
</dbReference>
<keyword evidence="2" id="KW-1185">Reference proteome</keyword>
<name>A0ABU9DIF6_9BACL</name>
<comment type="caution">
    <text evidence="1">The sequence shown here is derived from an EMBL/GenBank/DDBJ whole genome shotgun (WGS) entry which is preliminary data.</text>
</comment>